<keyword evidence="6" id="KW-1185">Reference proteome</keyword>
<dbReference type="InterPro" id="IPR003646">
    <property type="entry name" value="SH3-like_bac-type"/>
</dbReference>
<dbReference type="InterPro" id="IPR000064">
    <property type="entry name" value="NLP_P60_dom"/>
</dbReference>
<organism evidence="5 6">
    <name type="scientific">Floricoccus tropicus</name>
    <dbReference type="NCBI Taxonomy" id="1859473"/>
    <lineage>
        <taxon>Bacteria</taxon>
        <taxon>Bacillati</taxon>
        <taxon>Bacillota</taxon>
        <taxon>Bacilli</taxon>
        <taxon>Lactobacillales</taxon>
        <taxon>Streptococcaceae</taxon>
        <taxon>Floricoccus</taxon>
    </lineage>
</organism>
<keyword evidence="1" id="KW-0645">Protease</keyword>
<keyword evidence="2" id="KW-0378">Hydrolase</keyword>
<dbReference type="GO" id="GO:0008234">
    <property type="term" value="F:cysteine-type peptidase activity"/>
    <property type="evidence" value="ECO:0007669"/>
    <property type="project" value="UniProtKB-KW"/>
</dbReference>
<dbReference type="OrthoDB" id="2156809at2"/>
<dbReference type="InterPro" id="IPR008044">
    <property type="entry name" value="Phage_lysin"/>
</dbReference>
<evidence type="ECO:0000259" key="4">
    <source>
        <dbReference type="PROSITE" id="PS51935"/>
    </source>
</evidence>
<dbReference type="STRING" id="1859473.BG261_07700"/>
<reference evidence="6" key="1">
    <citation type="submission" date="2016-09" db="EMBL/GenBank/DDBJ databases">
        <title>Draft genome sequence of a novel species of the family Streptococcaceae isolated from flowers.</title>
        <authorList>
            <person name="Chuah L.-O."/>
            <person name="Yap K.-P."/>
            <person name="Thong K.L."/>
            <person name="Liong M.T."/>
            <person name="Ahmad R."/>
            <person name="Rusul G."/>
        </authorList>
    </citation>
    <scope>NUCLEOTIDE SEQUENCE [LARGE SCALE GENOMIC DNA]</scope>
    <source>
        <strain evidence="6">DF1</strain>
    </source>
</reference>
<dbReference type="SMART" id="SM00287">
    <property type="entry name" value="SH3b"/>
    <property type="match status" value="1"/>
</dbReference>
<gene>
    <name evidence="5" type="ORF">BG261_07700</name>
</gene>
<accession>A0A1E8GIZ2</accession>
<dbReference type="RefSeq" id="WP_070793169.1">
    <property type="nucleotide sequence ID" value="NZ_MKIR01000026.1"/>
</dbReference>
<name>A0A1E8GIZ2_9LACT</name>
<dbReference type="GO" id="GO:0006508">
    <property type="term" value="P:proteolysis"/>
    <property type="evidence" value="ECO:0007669"/>
    <property type="project" value="UniProtKB-KW"/>
</dbReference>
<protein>
    <recommendedName>
        <fullName evidence="4">NlpC/P60 domain-containing protein</fullName>
    </recommendedName>
</protein>
<evidence type="ECO:0000313" key="5">
    <source>
        <dbReference type="EMBL" id="OFI48157.1"/>
    </source>
</evidence>
<keyword evidence="3" id="KW-0788">Thiol protease</keyword>
<evidence type="ECO:0000256" key="1">
    <source>
        <dbReference type="ARBA" id="ARBA00022670"/>
    </source>
</evidence>
<dbReference type="Gene3D" id="2.30.30.40">
    <property type="entry name" value="SH3 Domains"/>
    <property type="match status" value="1"/>
</dbReference>
<dbReference type="EMBL" id="MKIR01000026">
    <property type="protein sequence ID" value="OFI48157.1"/>
    <property type="molecule type" value="Genomic_DNA"/>
</dbReference>
<feature type="domain" description="NlpC/P60" evidence="4">
    <location>
        <begin position="2"/>
        <end position="149"/>
    </location>
</feature>
<evidence type="ECO:0000256" key="3">
    <source>
        <dbReference type="ARBA" id="ARBA00022807"/>
    </source>
</evidence>
<dbReference type="Gene3D" id="3.90.1720.10">
    <property type="entry name" value="endopeptidase domain like (from Nostoc punctiforme)"/>
    <property type="match status" value="1"/>
</dbReference>
<comment type="caution">
    <text evidence="5">The sequence shown here is derived from an EMBL/GenBank/DDBJ whole genome shotgun (WGS) entry which is preliminary data.</text>
</comment>
<dbReference type="Pfam" id="PF05382">
    <property type="entry name" value="Amidase_5"/>
    <property type="match status" value="1"/>
</dbReference>
<sequence>MTVNNEKVLSWFVNNIGKITYSMYGSRNGDDGTADCSGSVVQAIYEAGGLEPTWLYNTDSLHDYLIKNGYELISENQEWDAKIGDIYIFGMKDMSGGSAGHTGVLISGDPIAREISCDYSTGGVANTAIQEYEFDNYWGNAGSPYFYIYRNKYSKDDFEISPKKGEWVKEVGTFTLNTPVYLSFEYPLSGDEILLKEGDVVRYDQYKIDDKGYIWIRQIRQDGRYGYLPTGESLNGKRISSWGGFE</sequence>
<proteinExistence type="predicted"/>
<dbReference type="Proteomes" id="UP000178622">
    <property type="component" value="Unassembled WGS sequence"/>
</dbReference>
<dbReference type="AlphaFoldDB" id="A0A1E8GIZ2"/>
<evidence type="ECO:0000313" key="6">
    <source>
        <dbReference type="Proteomes" id="UP000178622"/>
    </source>
</evidence>
<evidence type="ECO:0000256" key="2">
    <source>
        <dbReference type="ARBA" id="ARBA00022801"/>
    </source>
</evidence>
<dbReference type="PROSITE" id="PS51935">
    <property type="entry name" value="NLPC_P60"/>
    <property type="match status" value="1"/>
</dbReference>